<keyword evidence="3" id="KW-1185">Reference proteome</keyword>
<sequence length="516" mass="56171">MAGAMLFGAAAAAHAQELRIGVRAGPEAMDPHYMAIGNQIAAIKNVYEALVSQDEQLRIQPALATAWKLLDDTTWEFKLRPQVKFHDGSELHARDVKFSLERVPRVAGPNGGLVINTRNITEVLVLDSLTVRIRTSIPNPSLPQDLARIMIVPAHIGDDAQVAAFNSGKAAIGTGPFKLLSFKPRTELLLERFDSYWRGPADWKRVQLLEISNDAARLAALASRRVDLINFVPYGDVAKLKKNSDYTVLHGDSIYIFLLYPDFRAQSDLITDKAGKPLASNPLRDKRVREALSLAVDRRTIAATVLEGLAKPANQIIVDKFFGAIEKPAPAQTNLQKARELLAQAGYPDGFALPLHCTSDRLPGDAALCSALGQMLAKVGLDVKVNAVSRTVFIPARARGEYVLSLAGWGSLTGEAGYTLAALAHTNDKSKGFGAFNFTNYSNPGTDAAISVAMRAMDSDRRRLLLSGAMQAVQEDYAIIPLVQLSSVWATRAKTLAFTPRVDDETLAYFIQAVKK</sequence>
<dbReference type="Gene3D" id="3.10.105.10">
    <property type="entry name" value="Dipeptide-binding Protein, Domain 3"/>
    <property type="match status" value="1"/>
</dbReference>
<evidence type="ECO:0000313" key="2">
    <source>
        <dbReference type="EMBL" id="MCW5323353.1"/>
    </source>
</evidence>
<reference evidence="3" key="1">
    <citation type="submission" date="2023-07" db="EMBL/GenBank/DDBJ databases">
        <title>Verminephrobacter genomes.</title>
        <authorList>
            <person name="Lund M.B."/>
        </authorList>
    </citation>
    <scope>NUCLEOTIDE SEQUENCE [LARGE SCALE GENOMIC DNA]</scope>
    <source>
        <strain evidence="3">AtM5-05</strain>
    </source>
</reference>
<dbReference type="CDD" id="cd08498">
    <property type="entry name" value="PBP2_NikA_DppA_OppA_like_2"/>
    <property type="match status" value="1"/>
</dbReference>
<evidence type="ECO:0000259" key="1">
    <source>
        <dbReference type="Pfam" id="PF00496"/>
    </source>
</evidence>
<dbReference type="Gene3D" id="3.90.76.10">
    <property type="entry name" value="Dipeptide-binding Protein, Domain 1"/>
    <property type="match status" value="1"/>
</dbReference>
<evidence type="ECO:0000313" key="3">
    <source>
        <dbReference type="Proteomes" id="UP001208935"/>
    </source>
</evidence>
<dbReference type="PIRSF" id="PIRSF002741">
    <property type="entry name" value="MppA"/>
    <property type="match status" value="1"/>
</dbReference>
<proteinExistence type="predicted"/>
<gene>
    <name evidence="2" type="ORF">D5039_20065</name>
</gene>
<dbReference type="PANTHER" id="PTHR30290">
    <property type="entry name" value="PERIPLASMIC BINDING COMPONENT OF ABC TRANSPORTER"/>
    <property type="match status" value="1"/>
</dbReference>
<dbReference type="Pfam" id="PF00496">
    <property type="entry name" value="SBP_bac_5"/>
    <property type="match status" value="1"/>
</dbReference>
<feature type="domain" description="Solute-binding protein family 5" evidence="1">
    <location>
        <begin position="59"/>
        <end position="430"/>
    </location>
</feature>
<dbReference type="EMBL" id="QZCW01000004">
    <property type="protein sequence ID" value="MCW5323353.1"/>
    <property type="molecule type" value="Genomic_DNA"/>
</dbReference>
<accession>A0ABT3KYC7</accession>
<comment type="caution">
    <text evidence="2">The sequence shown here is derived from an EMBL/GenBank/DDBJ whole genome shotgun (WGS) entry which is preliminary data.</text>
</comment>
<dbReference type="Gene3D" id="3.40.190.10">
    <property type="entry name" value="Periplasmic binding protein-like II"/>
    <property type="match status" value="1"/>
</dbReference>
<dbReference type="InterPro" id="IPR000914">
    <property type="entry name" value="SBP_5_dom"/>
</dbReference>
<protein>
    <submittedName>
        <fullName evidence="2">ABC transporter substrate-binding protein</fullName>
    </submittedName>
</protein>
<dbReference type="InterPro" id="IPR030678">
    <property type="entry name" value="Peptide/Ni-bd"/>
</dbReference>
<organism evidence="2 3">
    <name type="scientific">Verminephrobacter aporrectodeae subsp. tuberculatae</name>
    <dbReference type="NCBI Taxonomy" id="1110392"/>
    <lineage>
        <taxon>Bacteria</taxon>
        <taxon>Pseudomonadati</taxon>
        <taxon>Pseudomonadota</taxon>
        <taxon>Betaproteobacteria</taxon>
        <taxon>Burkholderiales</taxon>
        <taxon>Comamonadaceae</taxon>
        <taxon>Verminephrobacter</taxon>
    </lineage>
</organism>
<name>A0ABT3KYC7_9BURK</name>
<dbReference type="InterPro" id="IPR039424">
    <property type="entry name" value="SBP_5"/>
</dbReference>
<dbReference type="SUPFAM" id="SSF53850">
    <property type="entry name" value="Periplasmic binding protein-like II"/>
    <property type="match status" value="1"/>
</dbReference>
<dbReference type="Proteomes" id="UP001208935">
    <property type="component" value="Unassembled WGS sequence"/>
</dbReference>